<feature type="compositionally biased region" description="Gly residues" evidence="1">
    <location>
        <begin position="305"/>
        <end position="325"/>
    </location>
</feature>
<comment type="caution">
    <text evidence="2">The sequence shown here is derived from an EMBL/GenBank/DDBJ whole genome shotgun (WGS) entry which is preliminary data.</text>
</comment>
<feature type="compositionally biased region" description="Low complexity" evidence="1">
    <location>
        <begin position="186"/>
        <end position="199"/>
    </location>
</feature>
<organism evidence="2 3">
    <name type="scientific">Streptomyces tardus</name>
    <dbReference type="NCBI Taxonomy" id="2780544"/>
    <lineage>
        <taxon>Bacteria</taxon>
        <taxon>Bacillati</taxon>
        <taxon>Actinomycetota</taxon>
        <taxon>Actinomycetes</taxon>
        <taxon>Kitasatosporales</taxon>
        <taxon>Streptomycetaceae</taxon>
        <taxon>Streptomyces</taxon>
    </lineage>
</organism>
<evidence type="ECO:0000313" key="2">
    <source>
        <dbReference type="EMBL" id="MBU7598403.1"/>
    </source>
</evidence>
<feature type="compositionally biased region" description="Basic and acidic residues" evidence="1">
    <location>
        <begin position="245"/>
        <end position="256"/>
    </location>
</feature>
<proteinExistence type="predicted"/>
<feature type="compositionally biased region" description="Polar residues" evidence="1">
    <location>
        <begin position="27"/>
        <end position="38"/>
    </location>
</feature>
<accession>A0A949JE45</accession>
<feature type="region of interest" description="Disordered" evidence="1">
    <location>
        <begin position="490"/>
        <end position="513"/>
    </location>
</feature>
<reference evidence="2" key="1">
    <citation type="submission" date="2021-06" db="EMBL/GenBank/DDBJ databases">
        <title>Sequencing of actinobacteria type strains.</title>
        <authorList>
            <person name="Nguyen G.-S."/>
            <person name="Wentzel A."/>
        </authorList>
    </citation>
    <scope>NUCLEOTIDE SEQUENCE</scope>
    <source>
        <strain evidence="2">P38-E01</strain>
    </source>
</reference>
<dbReference type="Proteomes" id="UP000694501">
    <property type="component" value="Unassembled WGS sequence"/>
</dbReference>
<dbReference type="EMBL" id="JAELVF020000001">
    <property type="protein sequence ID" value="MBU7598403.1"/>
    <property type="molecule type" value="Genomic_DNA"/>
</dbReference>
<dbReference type="AlphaFoldDB" id="A0A949JE45"/>
<protein>
    <submittedName>
        <fullName evidence="2">Uncharacterized protein</fullName>
    </submittedName>
</protein>
<evidence type="ECO:0000313" key="3">
    <source>
        <dbReference type="Proteomes" id="UP000694501"/>
    </source>
</evidence>
<feature type="region of interest" description="Disordered" evidence="1">
    <location>
        <begin position="520"/>
        <end position="539"/>
    </location>
</feature>
<evidence type="ECO:0000256" key="1">
    <source>
        <dbReference type="SAM" id="MobiDB-lite"/>
    </source>
</evidence>
<feature type="compositionally biased region" description="Basic and acidic residues" evidence="1">
    <location>
        <begin position="383"/>
        <end position="401"/>
    </location>
</feature>
<feature type="compositionally biased region" description="Polar residues" evidence="1">
    <location>
        <begin position="123"/>
        <end position="134"/>
    </location>
</feature>
<feature type="compositionally biased region" description="Low complexity" evidence="1">
    <location>
        <begin position="1"/>
        <end position="26"/>
    </location>
</feature>
<gene>
    <name evidence="2" type="ORF">JGS22_012455</name>
</gene>
<sequence>MRPRAGLRAAAVRTRGAARAAPGGDADSTQFLPPQSDSAAHLPQQPHEGMDATQYIPAQQAQLPGPLPESTPAHAADPYTPEPHAADPYSPEPYSPGPYAADRTSGGSPSGSWHPAAPGGDADSTQFLPPQSDSAAHLPQQPHEGMDATQYIPAQQAQEMDATQFIPPQSGEALDATQVIPPYADGPSGPQQPGSAPHGPHGHEPQKRSAQNASDRPVPEAPGRAPYGIRPGAPGDRQPPAEFEMLFRPDNGDRPAGRAGRLPDSGTQPLPVFENAVASQSASTAPRKDTLGAPEPTPRSRRAGASGGQNGGHGGSGGHGGGSGGGRRRPLLIGAGGLALLVAAGLLGGAALGGGDDDGKEDKAGSSSQADEDKDPEPSPEPSEEKPDPAEAQAKELDKLLADSNNSRDAVIRSVENIKKCEKLPEAAADLKDAAAQRNSLVVRLDKLTLDKVPQHQALTDQLRKAWRASESADKHYASWANEVRRPQFCKDGKARHTPHLARGNRESGTATKAKVEAAKLWNPTARAHKLPERQPTQL</sequence>
<keyword evidence="3" id="KW-1185">Reference proteome</keyword>
<name>A0A949JE45_9ACTN</name>
<feature type="region of interest" description="Disordered" evidence="1">
    <location>
        <begin position="349"/>
        <end position="409"/>
    </location>
</feature>
<feature type="region of interest" description="Disordered" evidence="1">
    <location>
        <begin position="1"/>
        <end position="331"/>
    </location>
</feature>
<dbReference type="RefSeq" id="WP_216814961.1">
    <property type="nucleotide sequence ID" value="NZ_JAELVF020000001.1"/>
</dbReference>